<reference evidence="1 2" key="1">
    <citation type="submission" date="2019-01" db="EMBL/GenBank/DDBJ databases">
        <title>Flavobacterium sp. nov.,isolated from freshwater.</title>
        <authorList>
            <person name="Zhang R."/>
            <person name="Du Z.-J."/>
        </authorList>
    </citation>
    <scope>NUCLEOTIDE SEQUENCE [LARGE SCALE GENOMIC DNA]</scope>
    <source>
        <strain evidence="1 2">1E403</strain>
    </source>
</reference>
<dbReference type="Proteomes" id="UP000287527">
    <property type="component" value="Unassembled WGS sequence"/>
</dbReference>
<evidence type="ECO:0000313" key="2">
    <source>
        <dbReference type="Proteomes" id="UP000287527"/>
    </source>
</evidence>
<evidence type="ECO:0000313" key="1">
    <source>
        <dbReference type="EMBL" id="RWW91991.1"/>
    </source>
</evidence>
<gene>
    <name evidence="1" type="ORF">EPI11_17345</name>
</gene>
<proteinExistence type="predicted"/>
<name>A0A444GMM5_9FLAO</name>
<organism evidence="1 2">
    <name type="scientific">Flavobacterium cerinum</name>
    <dbReference type="NCBI Taxonomy" id="2502784"/>
    <lineage>
        <taxon>Bacteria</taxon>
        <taxon>Pseudomonadati</taxon>
        <taxon>Bacteroidota</taxon>
        <taxon>Flavobacteriia</taxon>
        <taxon>Flavobacteriales</taxon>
        <taxon>Flavobacteriaceae</taxon>
        <taxon>Flavobacterium</taxon>
    </lineage>
</organism>
<dbReference type="EMBL" id="SBII01000015">
    <property type="protein sequence ID" value="RWW91991.1"/>
    <property type="molecule type" value="Genomic_DNA"/>
</dbReference>
<comment type="caution">
    <text evidence="1">The sequence shown here is derived from an EMBL/GenBank/DDBJ whole genome shotgun (WGS) entry which is preliminary data.</text>
</comment>
<dbReference type="RefSeq" id="WP_128391258.1">
    <property type="nucleotide sequence ID" value="NZ_SBII01000015.1"/>
</dbReference>
<accession>A0A444GMM5</accession>
<sequence>MKRLLQLFIFIGSVSIYAQNKESKMTQKDSIQAEKLIQLTRGKNKLNLQKTDPEYVERYNKLKELSLKEFNSMSSTDVRIRRKAFNKKLNQKIDSSLYLEQESFSKWIDENIKSTYFVNTKMAKQEWLELNTARKTAIEENQDYYDYLMEIALTVEGTELITDVQVNVTMENMERLKQE</sequence>
<keyword evidence="2" id="KW-1185">Reference proteome</keyword>
<dbReference type="AlphaFoldDB" id="A0A444GMM5"/>
<protein>
    <submittedName>
        <fullName evidence="1">Uncharacterized protein</fullName>
    </submittedName>
</protein>